<keyword evidence="2" id="KW-1185">Reference proteome</keyword>
<evidence type="ECO:0000313" key="2">
    <source>
        <dbReference type="Proteomes" id="UP000499080"/>
    </source>
</evidence>
<dbReference type="Proteomes" id="UP000499080">
    <property type="component" value="Unassembled WGS sequence"/>
</dbReference>
<reference evidence="1 2" key="1">
    <citation type="journal article" date="2019" name="Sci. Rep.">
        <title>Orb-weaving spider Araneus ventricosus genome elucidates the spidroin gene catalogue.</title>
        <authorList>
            <person name="Kono N."/>
            <person name="Nakamura H."/>
            <person name="Ohtoshi R."/>
            <person name="Moran D.A.P."/>
            <person name="Shinohara A."/>
            <person name="Yoshida Y."/>
            <person name="Fujiwara M."/>
            <person name="Mori M."/>
            <person name="Tomita M."/>
            <person name="Arakawa K."/>
        </authorList>
    </citation>
    <scope>NUCLEOTIDE SEQUENCE [LARGE SCALE GENOMIC DNA]</scope>
</reference>
<comment type="caution">
    <text evidence="1">The sequence shown here is derived from an EMBL/GenBank/DDBJ whole genome shotgun (WGS) entry which is preliminary data.</text>
</comment>
<gene>
    <name evidence="1" type="ORF">AVEN_90673_1</name>
</gene>
<accession>A0A4Y2F1E1</accession>
<sequence length="102" mass="11510">MSTPGILKLRFYGLSFHEFHSLFALFLVVGTGKIDVVRGLVSASVVSRVMAVNRLHVKGWGVDRRRQCIRSLDRCREICQGMHRGNGATVRNFTDHSPQVRT</sequence>
<name>A0A4Y2F1E1_ARAVE</name>
<dbReference type="EMBL" id="BGPR01000783">
    <property type="protein sequence ID" value="GBM35352.1"/>
    <property type="molecule type" value="Genomic_DNA"/>
</dbReference>
<proteinExistence type="predicted"/>
<protein>
    <submittedName>
        <fullName evidence="1">Uncharacterized protein</fullName>
    </submittedName>
</protein>
<organism evidence="1 2">
    <name type="scientific">Araneus ventricosus</name>
    <name type="common">Orbweaver spider</name>
    <name type="synonym">Epeira ventricosa</name>
    <dbReference type="NCBI Taxonomy" id="182803"/>
    <lineage>
        <taxon>Eukaryota</taxon>
        <taxon>Metazoa</taxon>
        <taxon>Ecdysozoa</taxon>
        <taxon>Arthropoda</taxon>
        <taxon>Chelicerata</taxon>
        <taxon>Arachnida</taxon>
        <taxon>Araneae</taxon>
        <taxon>Araneomorphae</taxon>
        <taxon>Entelegynae</taxon>
        <taxon>Araneoidea</taxon>
        <taxon>Araneidae</taxon>
        <taxon>Araneus</taxon>
    </lineage>
</organism>
<evidence type="ECO:0000313" key="1">
    <source>
        <dbReference type="EMBL" id="GBM35352.1"/>
    </source>
</evidence>
<dbReference type="AlphaFoldDB" id="A0A4Y2F1E1"/>